<proteinExistence type="predicted"/>
<protein>
    <submittedName>
        <fullName evidence="2">NADH dehydrogenase subunit J</fullName>
    </submittedName>
</protein>
<keyword evidence="1" id="KW-1133">Transmembrane helix</keyword>
<dbReference type="PATRIC" id="fig|1434120.4.peg.2007"/>
<dbReference type="InterPro" id="IPR042106">
    <property type="entry name" value="Nuo/plastoQ_OxRdtase_6_NuoJ"/>
</dbReference>
<sequence>MIGLETVGAALEMAVFGLLALVTVFFAIFVVIAKDVVRAGLALIMCMFGVAVLYILLNAQFLGIIQVLVYIGAIGVLILFAVMLTKRELGGGSRAN</sequence>
<dbReference type="Proteomes" id="UP000033111">
    <property type="component" value="Chromosome"/>
</dbReference>
<dbReference type="Pfam" id="PF00499">
    <property type="entry name" value="Oxidored_q3"/>
    <property type="match status" value="1"/>
</dbReference>
<keyword evidence="1" id="KW-0472">Membrane</keyword>
<dbReference type="GO" id="GO:0008137">
    <property type="term" value="F:NADH dehydrogenase (ubiquinone) activity"/>
    <property type="evidence" value="ECO:0007669"/>
    <property type="project" value="InterPro"/>
</dbReference>
<accession>A0A0E3L8C6</accession>
<feature type="transmembrane region" description="Helical" evidence="1">
    <location>
        <begin position="13"/>
        <end position="32"/>
    </location>
</feature>
<evidence type="ECO:0000313" key="2">
    <source>
        <dbReference type="EMBL" id="AKB28286.1"/>
    </source>
</evidence>
<keyword evidence="3" id="KW-1185">Reference proteome</keyword>
<feature type="transmembrane region" description="Helical" evidence="1">
    <location>
        <begin position="39"/>
        <end position="57"/>
    </location>
</feature>
<dbReference type="OrthoDB" id="147035at2157"/>
<dbReference type="Gene3D" id="1.20.120.1200">
    <property type="entry name" value="NADH-ubiquinone/plastoquinone oxidoreductase chain 6, subunit NuoJ"/>
    <property type="match status" value="1"/>
</dbReference>
<evidence type="ECO:0000313" key="3">
    <source>
        <dbReference type="Proteomes" id="UP000033111"/>
    </source>
</evidence>
<organism evidence="2 3">
    <name type="scientific">Methanosarcina siciliae T4/M</name>
    <dbReference type="NCBI Taxonomy" id="1434120"/>
    <lineage>
        <taxon>Archaea</taxon>
        <taxon>Methanobacteriati</taxon>
        <taxon>Methanobacteriota</taxon>
        <taxon>Stenosarchaea group</taxon>
        <taxon>Methanomicrobia</taxon>
        <taxon>Methanosarcinales</taxon>
        <taxon>Methanosarcinaceae</taxon>
        <taxon>Methanosarcina</taxon>
    </lineage>
</organism>
<dbReference type="NCBIfam" id="NF005025">
    <property type="entry name" value="PRK06433.1-5"/>
    <property type="match status" value="1"/>
</dbReference>
<dbReference type="KEGG" id="msw:MSSIT_1567"/>
<gene>
    <name evidence="2" type="ORF">MSSIT_1567</name>
</gene>
<reference evidence="2 3" key="1">
    <citation type="submission" date="2014-07" db="EMBL/GenBank/DDBJ databases">
        <title>Methanogenic archaea and the global carbon cycle.</title>
        <authorList>
            <person name="Henriksen J.R."/>
            <person name="Luke J."/>
            <person name="Reinhart S."/>
            <person name="Benedict M.N."/>
            <person name="Youngblut N.D."/>
            <person name="Metcalf M.E."/>
            <person name="Whitaker R.J."/>
            <person name="Metcalf W.W."/>
        </authorList>
    </citation>
    <scope>NUCLEOTIDE SEQUENCE [LARGE SCALE GENOMIC DNA]</scope>
    <source>
        <strain evidence="2 3">T4/M</strain>
    </source>
</reference>
<evidence type="ECO:0000256" key="1">
    <source>
        <dbReference type="SAM" id="Phobius"/>
    </source>
</evidence>
<dbReference type="InterPro" id="IPR001457">
    <property type="entry name" value="NADH_UbQ/plastoQ_OxRdtase_su6"/>
</dbReference>
<name>A0A0E3L8C6_9EURY</name>
<dbReference type="EMBL" id="CP009506">
    <property type="protein sequence ID" value="AKB28286.1"/>
    <property type="molecule type" value="Genomic_DNA"/>
</dbReference>
<feature type="transmembrane region" description="Helical" evidence="1">
    <location>
        <begin position="63"/>
        <end position="84"/>
    </location>
</feature>
<dbReference type="GeneID" id="77144982"/>
<dbReference type="AlphaFoldDB" id="A0A0E3L8C6"/>
<keyword evidence="1" id="KW-0812">Transmembrane</keyword>
<dbReference type="PANTHER" id="PTHR33269:SF17">
    <property type="entry name" value="NADH-UBIQUINONE OXIDOREDUCTASE CHAIN 6"/>
    <property type="match status" value="1"/>
</dbReference>
<dbReference type="HOGENOM" id="CLU_170071_2_0_2"/>
<dbReference type="PANTHER" id="PTHR33269">
    <property type="entry name" value="NADH-UBIQUINONE OXIDOREDUCTASE CHAIN 6"/>
    <property type="match status" value="1"/>
</dbReference>
<dbReference type="RefSeq" id="WP_048171571.1">
    <property type="nucleotide sequence ID" value="NZ_CP009506.1"/>
</dbReference>